<evidence type="ECO:0000313" key="3">
    <source>
        <dbReference type="Proteomes" id="UP001293593"/>
    </source>
</evidence>
<feature type="region of interest" description="Disordered" evidence="1">
    <location>
        <begin position="773"/>
        <end position="846"/>
    </location>
</feature>
<organism evidence="2 3">
    <name type="scientific">Acacia crassicarpa</name>
    <name type="common">northern wattle</name>
    <dbReference type="NCBI Taxonomy" id="499986"/>
    <lineage>
        <taxon>Eukaryota</taxon>
        <taxon>Viridiplantae</taxon>
        <taxon>Streptophyta</taxon>
        <taxon>Embryophyta</taxon>
        <taxon>Tracheophyta</taxon>
        <taxon>Spermatophyta</taxon>
        <taxon>Magnoliopsida</taxon>
        <taxon>eudicotyledons</taxon>
        <taxon>Gunneridae</taxon>
        <taxon>Pentapetalae</taxon>
        <taxon>rosids</taxon>
        <taxon>fabids</taxon>
        <taxon>Fabales</taxon>
        <taxon>Fabaceae</taxon>
        <taxon>Caesalpinioideae</taxon>
        <taxon>mimosoid clade</taxon>
        <taxon>Acacieae</taxon>
        <taxon>Acacia</taxon>
    </lineage>
</organism>
<accession>A0AAE1IT90</accession>
<reference evidence="2" key="1">
    <citation type="submission" date="2023-10" db="EMBL/GenBank/DDBJ databases">
        <title>Chromosome-level genome of the transformable northern wattle, Acacia crassicarpa.</title>
        <authorList>
            <person name="Massaro I."/>
            <person name="Sinha N.R."/>
            <person name="Poethig S."/>
            <person name="Leichty A.R."/>
        </authorList>
    </citation>
    <scope>NUCLEOTIDE SEQUENCE</scope>
    <source>
        <strain evidence="2">Acra3RX</strain>
        <tissue evidence="2">Leaf</tissue>
    </source>
</reference>
<feature type="compositionally biased region" description="Polar residues" evidence="1">
    <location>
        <begin position="145"/>
        <end position="157"/>
    </location>
</feature>
<feature type="compositionally biased region" description="Polar residues" evidence="1">
    <location>
        <begin position="676"/>
        <end position="691"/>
    </location>
</feature>
<sequence length="846" mass="92644">MDFHALSRKQLQALCKKNKIPANMTNVAMADSLAALEQVEGIEEFLNPVNTDAQKFPDEKGAGTSACRTSIRIKPAVEEPESSKVSTRLRRGTRGKTDKEIDQENKDLNVPVTPAAATTRRRVPAASTRRKKEDEKPADHVSKTPAASNSRVKATSAYNTRRSVRLLDKSLSKMNLMDNEETVSVNVDAISEELSSVSQMEDSEDTENGASSLAISTEVIEKTDESELTSSAKNLSKVSFVDADETESVKIDEISEEVTDLPQKVEESEDAVEGANLQNMSIEVIEETDELKLTSSEKKIEFECQSNHSNSEMPLVSEEASDKGANLQAEPQESPIEIEKSGSPLEDMNNGSESDIELTKSNATEVNDAISKSEKKIEFECQSNHSNSEMPLVSEEASDTGANLQAEPQDSPVEIDKSGSPLDDMNNGSESDIELTKSNATEVNDAISKSDMVNDIQNSALMLSSHAEDEALVEMDGDLAEIHASKVDDEVDASMMVVENKNEAIDIENKVIESAYDYQNSEEMFSAENKAVENACNIQNSEEKFFDEKEVVEAEELGINTSSDIEESMEHVEKFFDEKEVVEAEELGINTSSDIEESKEHVEKDAVMEVSNEPSSSEGNTDVQILADSLSSEGNMNAQGVENSQSPFVTNEDKAESETTDVQSSLVRNEAEAESETTNVQSVADSQSPLGTNEAKAESETADVQSSLVRKEAEAESEITDVQIGNEESKETADVPTLTTDVPIQFAYQDQPAPKNNAAVEVKSVTITKLCEEEGDKQKENQVNDHLNSKSMRQLKKMLKNLSLDNQTNNDKNSNSVAKEVERKRTALQELPENRMAANRGQPLLP</sequence>
<keyword evidence="3" id="KW-1185">Reference proteome</keyword>
<protein>
    <submittedName>
        <fullName evidence="2">Uncharacterized protein</fullName>
    </submittedName>
</protein>
<feature type="compositionally biased region" description="Basic and acidic residues" evidence="1">
    <location>
        <begin position="596"/>
        <end position="607"/>
    </location>
</feature>
<feature type="region of interest" description="Disordered" evidence="1">
    <location>
        <begin position="586"/>
        <end position="738"/>
    </location>
</feature>
<name>A0AAE1IT90_9FABA</name>
<comment type="caution">
    <text evidence="2">The sequence shown here is derived from an EMBL/GenBank/DDBJ whole genome shotgun (WGS) entry which is preliminary data.</text>
</comment>
<feature type="compositionally biased region" description="Polar residues" evidence="1">
    <location>
        <begin position="612"/>
        <end position="649"/>
    </location>
</feature>
<proteinExistence type="predicted"/>
<feature type="compositionally biased region" description="Polar residues" evidence="1">
    <location>
        <begin position="228"/>
        <end position="237"/>
    </location>
</feature>
<feature type="region of interest" description="Disordered" evidence="1">
    <location>
        <begin position="196"/>
        <end position="239"/>
    </location>
</feature>
<dbReference type="AlphaFoldDB" id="A0AAE1IT90"/>
<feature type="compositionally biased region" description="Polar residues" evidence="1">
    <location>
        <begin position="803"/>
        <end position="817"/>
    </location>
</feature>
<gene>
    <name evidence="2" type="ORF">QN277_009126</name>
</gene>
<feature type="compositionally biased region" description="Basic and acidic residues" evidence="1">
    <location>
        <begin position="131"/>
        <end position="142"/>
    </location>
</feature>
<dbReference type="PANTHER" id="PTHR33621">
    <property type="entry name" value="ASPARTIC/GLUTAMIC ACID-RICH PROTEIN"/>
    <property type="match status" value="1"/>
</dbReference>
<feature type="region of interest" description="Disordered" evidence="1">
    <location>
        <begin position="74"/>
        <end position="157"/>
    </location>
</feature>
<feature type="region of interest" description="Disordered" evidence="1">
    <location>
        <begin position="305"/>
        <end position="434"/>
    </location>
</feature>
<dbReference type="Proteomes" id="UP001293593">
    <property type="component" value="Unassembled WGS sequence"/>
</dbReference>
<dbReference type="PANTHER" id="PTHR33621:SF2">
    <property type="entry name" value="RIBOSOMAL L1 DOMAIN-CONTAINING PROTEIN"/>
    <property type="match status" value="1"/>
</dbReference>
<evidence type="ECO:0000313" key="2">
    <source>
        <dbReference type="EMBL" id="KAK4256232.1"/>
    </source>
</evidence>
<dbReference type="EMBL" id="JAWXYG010000013">
    <property type="protein sequence ID" value="KAK4256232.1"/>
    <property type="molecule type" value="Genomic_DNA"/>
</dbReference>
<feature type="compositionally biased region" description="Basic and acidic residues" evidence="1">
    <location>
        <begin position="95"/>
        <end position="107"/>
    </location>
</feature>
<feature type="compositionally biased region" description="Basic and acidic residues" evidence="1">
    <location>
        <begin position="773"/>
        <end position="783"/>
    </location>
</feature>
<feature type="compositionally biased region" description="Polar residues" evidence="1">
    <location>
        <begin position="349"/>
        <end position="365"/>
    </location>
</feature>
<evidence type="ECO:0000256" key="1">
    <source>
        <dbReference type="SAM" id="MobiDB-lite"/>
    </source>
</evidence>